<dbReference type="eggNOG" id="ENOG5032RWC">
    <property type="taxonomic scope" value="Bacteria"/>
</dbReference>
<accession>E6X384</accession>
<organism evidence="1 2">
    <name type="scientific">Nitratifractor salsuginis (strain DSM 16511 / JCM 12458 / E9I37-1)</name>
    <dbReference type="NCBI Taxonomy" id="749222"/>
    <lineage>
        <taxon>Bacteria</taxon>
        <taxon>Pseudomonadati</taxon>
        <taxon>Campylobacterota</taxon>
        <taxon>Epsilonproteobacteria</taxon>
        <taxon>Campylobacterales</taxon>
        <taxon>Sulfurovaceae</taxon>
        <taxon>Nitratifractor</taxon>
    </lineage>
</organism>
<evidence type="ECO:0000313" key="2">
    <source>
        <dbReference type="Proteomes" id="UP000008633"/>
    </source>
</evidence>
<dbReference type="Proteomes" id="UP000008633">
    <property type="component" value="Chromosome"/>
</dbReference>
<dbReference type="PANTHER" id="PTHR38471:SF2">
    <property type="entry name" value="FOUR HELIX BUNDLE PROTEIN"/>
    <property type="match status" value="1"/>
</dbReference>
<proteinExistence type="predicted"/>
<dbReference type="SUPFAM" id="SSF158446">
    <property type="entry name" value="IVS-encoded protein-like"/>
    <property type="match status" value="1"/>
</dbReference>
<dbReference type="PIRSF" id="PIRSF035652">
    <property type="entry name" value="CHP02436"/>
    <property type="match status" value="1"/>
</dbReference>
<evidence type="ECO:0000313" key="1">
    <source>
        <dbReference type="EMBL" id="ADV47297.1"/>
    </source>
</evidence>
<dbReference type="HOGENOM" id="CLU_129874_2_0_7"/>
<dbReference type="PANTHER" id="PTHR38471">
    <property type="entry name" value="FOUR HELIX BUNDLE PROTEIN"/>
    <property type="match status" value="1"/>
</dbReference>
<dbReference type="KEGG" id="nsa:Nitsa_2056"/>
<gene>
    <name evidence="1" type="ordered locus">Nitsa_2056</name>
</gene>
<dbReference type="AlphaFoldDB" id="E6X384"/>
<reference evidence="2" key="2">
    <citation type="submission" date="2011-01" db="EMBL/GenBank/DDBJ databases">
        <title>The complete genome of Nitratifractor salsuginis DSM 16511.</title>
        <authorList>
            <consortium name="US DOE Joint Genome Institute (JGI-PGF)"/>
            <person name="Lucas S."/>
            <person name="Copeland A."/>
            <person name="Lapidus A."/>
            <person name="Bruce D."/>
            <person name="Goodwin L."/>
            <person name="Pitluck S."/>
            <person name="Kyrpides N."/>
            <person name="Mavromatis K."/>
            <person name="Ivanova N."/>
            <person name="Mikhailova N."/>
            <person name="Zeytun A."/>
            <person name="Detter J.C."/>
            <person name="Tapia R."/>
            <person name="Han C."/>
            <person name="Land M."/>
            <person name="Hauser L."/>
            <person name="Markowitz V."/>
            <person name="Cheng J.-F."/>
            <person name="Hugenholtz P."/>
            <person name="Woyke T."/>
            <person name="Wu D."/>
            <person name="Tindall B."/>
            <person name="Schuetze A."/>
            <person name="Brambilla E."/>
            <person name="Klenk H.-P."/>
            <person name="Eisen J.A."/>
        </authorList>
    </citation>
    <scope>NUCLEOTIDE SEQUENCE [LARGE SCALE GENOMIC DNA]</scope>
    <source>
        <strain evidence="2">DSM 16511 / JCM 12458 / E9I37-1</strain>
    </source>
</reference>
<dbReference type="OrthoDB" id="285993at2"/>
<evidence type="ECO:0008006" key="3">
    <source>
        <dbReference type="Google" id="ProtNLM"/>
    </source>
</evidence>
<keyword evidence="2" id="KW-1185">Reference proteome</keyword>
<dbReference type="STRING" id="749222.Nitsa_2056"/>
<dbReference type="NCBIfam" id="TIGR02436">
    <property type="entry name" value="four helix bundle protein"/>
    <property type="match status" value="1"/>
</dbReference>
<reference evidence="1 2" key="1">
    <citation type="journal article" date="2011" name="Stand. Genomic Sci.">
        <title>Complete genome sequence of Nitratifractor salsuginis type strain (E9I37-1).</title>
        <authorList>
            <person name="Anderson I."/>
            <person name="Sikorski J."/>
            <person name="Zeytun A."/>
            <person name="Nolan M."/>
            <person name="Lapidus A."/>
            <person name="Lucas S."/>
            <person name="Hammon N."/>
            <person name="Deshpande S."/>
            <person name="Cheng J.F."/>
            <person name="Tapia R."/>
            <person name="Han C."/>
            <person name="Goodwin L."/>
            <person name="Pitluck S."/>
            <person name="Liolios K."/>
            <person name="Pagani I."/>
            <person name="Ivanova N."/>
            <person name="Huntemann M."/>
            <person name="Mavromatis K."/>
            <person name="Ovchinikova G."/>
            <person name="Pati A."/>
            <person name="Chen A."/>
            <person name="Palaniappan K."/>
            <person name="Land M."/>
            <person name="Hauser L."/>
            <person name="Brambilla E.M."/>
            <person name="Ngatchou-Djao O.D."/>
            <person name="Rohde M."/>
            <person name="Tindall B.J."/>
            <person name="Goker M."/>
            <person name="Detter J.C."/>
            <person name="Woyke T."/>
            <person name="Bristow J."/>
            <person name="Eisen J.A."/>
            <person name="Markowitz V."/>
            <person name="Hugenholtz P."/>
            <person name="Klenk H.P."/>
            <person name="Kyrpides N.C."/>
        </authorList>
    </citation>
    <scope>NUCLEOTIDE SEQUENCE [LARGE SCALE GENOMIC DNA]</scope>
    <source>
        <strain evidence="2">DSM 16511 / JCM 12458 / E9I37-1</strain>
    </source>
</reference>
<dbReference type="InterPro" id="IPR036583">
    <property type="entry name" value="23S_rRNA_IVS_sf"/>
</dbReference>
<dbReference type="RefSeq" id="WP_013554982.1">
    <property type="nucleotide sequence ID" value="NC_014935.1"/>
</dbReference>
<dbReference type="EMBL" id="CP002452">
    <property type="protein sequence ID" value="ADV47297.1"/>
    <property type="molecule type" value="Genomic_DNA"/>
</dbReference>
<sequence>MSNRVTEYPVDDPLSRKSFHFAIRIVKLSKYLRETHQEYELAKQVIRSGTAIGALVREAKFAQSKPDFLHKLSIALKEAYETDYWLELLWKSDYLDDKMYQSIKPEITELLKILVSSTKTIKHTEK</sequence>
<dbReference type="Pfam" id="PF05635">
    <property type="entry name" value="23S_rRNA_IVP"/>
    <property type="match status" value="1"/>
</dbReference>
<name>E6X384_NITSE</name>
<protein>
    <recommendedName>
        <fullName evidence="3">CHP02436-containing protein</fullName>
    </recommendedName>
</protein>
<dbReference type="Gene3D" id="1.20.1440.60">
    <property type="entry name" value="23S rRNA-intervening sequence"/>
    <property type="match status" value="1"/>
</dbReference>
<dbReference type="InterPro" id="IPR012657">
    <property type="entry name" value="23S_rRNA-intervening_sequence"/>
</dbReference>